<dbReference type="Proteomes" id="UP000251540">
    <property type="component" value="Unassembled WGS sequence"/>
</dbReference>
<dbReference type="InterPro" id="IPR007138">
    <property type="entry name" value="ABM_dom"/>
</dbReference>
<dbReference type="InterPro" id="IPR011008">
    <property type="entry name" value="Dimeric_a/b-barrel"/>
</dbReference>
<dbReference type="Proteomes" id="UP000251351">
    <property type="component" value="Unassembled WGS sequence"/>
</dbReference>
<evidence type="ECO:0000313" key="3">
    <source>
        <dbReference type="EMBL" id="PUF51080.1"/>
    </source>
</evidence>
<dbReference type="GO" id="GO:0004497">
    <property type="term" value="F:monooxygenase activity"/>
    <property type="evidence" value="ECO:0007669"/>
    <property type="project" value="UniProtKB-KW"/>
</dbReference>
<dbReference type="AlphaFoldDB" id="A0A7Z1TBH5"/>
<evidence type="ECO:0000313" key="2">
    <source>
        <dbReference type="EMBL" id="PUF26181.1"/>
    </source>
</evidence>
<keyword evidence="2" id="KW-0503">Monooxygenase</keyword>
<dbReference type="PANTHER" id="PTHR37811">
    <property type="entry name" value="BLL5343 PROTEIN"/>
    <property type="match status" value="1"/>
</dbReference>
<evidence type="ECO:0000259" key="1">
    <source>
        <dbReference type="PROSITE" id="PS51725"/>
    </source>
</evidence>
<dbReference type="Gene3D" id="3.30.70.100">
    <property type="match status" value="1"/>
</dbReference>
<evidence type="ECO:0000313" key="5">
    <source>
        <dbReference type="Proteomes" id="UP000251540"/>
    </source>
</evidence>
<dbReference type="EMBL" id="QARO01000055">
    <property type="protein sequence ID" value="PUF51080.1"/>
    <property type="molecule type" value="Genomic_DNA"/>
</dbReference>
<feature type="domain" description="ABM" evidence="1">
    <location>
        <begin position="1"/>
        <end position="94"/>
    </location>
</feature>
<dbReference type="InterPro" id="IPR052936">
    <property type="entry name" value="Jasmonate_Hydroxylase-like"/>
</dbReference>
<dbReference type="EMBL" id="QARP01000054">
    <property type="protein sequence ID" value="PUF26181.1"/>
    <property type="molecule type" value="Genomic_DNA"/>
</dbReference>
<reference evidence="4 5" key="1">
    <citation type="submission" date="2018-04" db="EMBL/GenBank/DDBJ databases">
        <title>Whole genome sequencing of Salmonella enterica.</title>
        <authorList>
            <person name="Bell R."/>
        </authorList>
    </citation>
    <scope>NUCLEOTIDE SEQUENCE [LARGE SCALE GENOMIC DNA]</scope>
    <source>
        <strain evidence="2 5">CFSAN058609</strain>
        <strain evidence="3 4">CFSAN058610</strain>
    </source>
</reference>
<dbReference type="PROSITE" id="PS51725">
    <property type="entry name" value="ABM"/>
    <property type="match status" value="1"/>
</dbReference>
<dbReference type="Pfam" id="PF03992">
    <property type="entry name" value="ABM"/>
    <property type="match status" value="1"/>
</dbReference>
<name>A0A7Z1TBH5_SALET</name>
<proteinExistence type="predicted"/>
<sequence length="101" mass="11701">MIAVIFEVTPRMQSQKRYLELASELAPLLSGIPGFISVERFFSLNTPEKLLSLSWWENLEAVEVWKQNVHHLAAQQEGKHNLFSCYRISVTSVIREERISQ</sequence>
<keyword evidence="2" id="KW-0560">Oxidoreductase</keyword>
<dbReference type="RefSeq" id="WP_154708175.1">
    <property type="nucleotide sequence ID" value="NZ_QARO01000055.1"/>
</dbReference>
<comment type="caution">
    <text evidence="2">The sequence shown here is derived from an EMBL/GenBank/DDBJ whole genome shotgun (WGS) entry which is preliminary data.</text>
</comment>
<dbReference type="PANTHER" id="PTHR37811:SF2">
    <property type="entry name" value="ABM DOMAIN-CONTAINING PROTEIN"/>
    <property type="match status" value="1"/>
</dbReference>
<evidence type="ECO:0000313" key="4">
    <source>
        <dbReference type="Proteomes" id="UP000251351"/>
    </source>
</evidence>
<protein>
    <submittedName>
        <fullName evidence="2">Antibiotic biosynthesis monooxygenase</fullName>
    </submittedName>
</protein>
<gene>
    <name evidence="3" type="ORF">DAX73_27225</name>
    <name evidence="2" type="ORF">DAX92_27000</name>
</gene>
<dbReference type="SUPFAM" id="SSF54909">
    <property type="entry name" value="Dimeric alpha+beta barrel"/>
    <property type="match status" value="1"/>
</dbReference>
<accession>A0A7Z1TBH5</accession>
<organism evidence="2 5">
    <name type="scientific">Salmonella enterica I</name>
    <dbReference type="NCBI Taxonomy" id="59201"/>
    <lineage>
        <taxon>Bacteria</taxon>
        <taxon>Pseudomonadati</taxon>
        <taxon>Pseudomonadota</taxon>
        <taxon>Gammaproteobacteria</taxon>
        <taxon>Enterobacterales</taxon>
        <taxon>Enterobacteriaceae</taxon>
        <taxon>Salmonella</taxon>
    </lineage>
</organism>